<proteinExistence type="predicted"/>
<dbReference type="Proteomes" id="UP000515947">
    <property type="component" value="Chromosome"/>
</dbReference>
<evidence type="ECO:0000313" key="2">
    <source>
        <dbReference type="Proteomes" id="UP000515947"/>
    </source>
</evidence>
<protein>
    <submittedName>
        <fullName evidence="1">Uncharacterized protein</fullName>
    </submittedName>
</protein>
<organism evidence="1 2">
    <name type="scientific">Nocardioides mesophilus</name>
    <dbReference type="NCBI Taxonomy" id="433659"/>
    <lineage>
        <taxon>Bacteria</taxon>
        <taxon>Bacillati</taxon>
        <taxon>Actinomycetota</taxon>
        <taxon>Actinomycetes</taxon>
        <taxon>Propionibacteriales</taxon>
        <taxon>Nocardioidaceae</taxon>
        <taxon>Nocardioides</taxon>
    </lineage>
</organism>
<keyword evidence="2" id="KW-1185">Reference proteome</keyword>
<accession>A0A7G9RD86</accession>
<dbReference type="Pfam" id="PF19749">
    <property type="entry name" value="DUF6236"/>
    <property type="match status" value="1"/>
</dbReference>
<gene>
    <name evidence="1" type="ORF">H9L09_03800</name>
</gene>
<dbReference type="EMBL" id="CP060713">
    <property type="protein sequence ID" value="QNN53561.1"/>
    <property type="molecule type" value="Genomic_DNA"/>
</dbReference>
<sequence>MPTVQMPGLYFPFVHIRDDEWLKSAALYWPSLRRLVPRGYRKRHDSPTAKTFAGAGILRDEDPVGLLHEVTWDLASALAQNEVRLAQEFSLDSAYATARANGPWAEAGAPDWQIPALGWVHATKFPPDVLARLSAIGVARIGRCDREDVSGQRPEDWIGLHPDLAGAYMTALAGRLSEEARFEPVTDQADLKVATPTSDVGAALQLLLGRGGEAAGRPTGVGVETYVMLALQHARPAKLGSIPAEKIVKCREDLEEELDNFRRFVASQQAELTELAAIPISARRLEAFTDHVERTVEVPLKRLENGMRLMKLEPTRSLMVSSFTPPAAVSTGLSAAGAPPLTVAASGVVTAIGSAWWQVGSIRTAAKVSSPVGFLLDVRDELTPRTLSARARKVLRGTYGRGTYGN</sequence>
<dbReference type="AlphaFoldDB" id="A0A7G9RD86"/>
<evidence type="ECO:0000313" key="1">
    <source>
        <dbReference type="EMBL" id="QNN53561.1"/>
    </source>
</evidence>
<dbReference type="InterPro" id="IPR046203">
    <property type="entry name" value="DUF6236"/>
</dbReference>
<dbReference type="KEGG" id="nmes:H9L09_03800"/>
<name>A0A7G9RD86_9ACTN</name>
<dbReference type="RefSeq" id="WP_187579403.1">
    <property type="nucleotide sequence ID" value="NZ_CP060713.1"/>
</dbReference>
<reference evidence="1 2" key="1">
    <citation type="submission" date="2020-08" db="EMBL/GenBank/DDBJ databases">
        <title>Genome sequence of Nocardioides mesophilus KACC 16243T.</title>
        <authorList>
            <person name="Hyun D.-W."/>
            <person name="Bae J.-W."/>
        </authorList>
    </citation>
    <scope>NUCLEOTIDE SEQUENCE [LARGE SCALE GENOMIC DNA]</scope>
    <source>
        <strain evidence="1 2">KACC 16243</strain>
    </source>
</reference>